<dbReference type="SUPFAM" id="SSF51658">
    <property type="entry name" value="Xylose isomerase-like"/>
    <property type="match status" value="1"/>
</dbReference>
<organism evidence="2 3">
    <name type="scientific">Dactylosporangium sucinum</name>
    <dbReference type="NCBI Taxonomy" id="1424081"/>
    <lineage>
        <taxon>Bacteria</taxon>
        <taxon>Bacillati</taxon>
        <taxon>Actinomycetota</taxon>
        <taxon>Actinomycetes</taxon>
        <taxon>Micromonosporales</taxon>
        <taxon>Micromonosporaceae</taxon>
        <taxon>Dactylosporangium</taxon>
    </lineage>
</organism>
<dbReference type="AlphaFoldDB" id="A0A917WH43"/>
<dbReference type="RefSeq" id="WP_190247600.1">
    <property type="nucleotide sequence ID" value="NZ_BMPI01000001.1"/>
</dbReference>
<sequence>MGTLITGLCSVTLRRHPAAEVVALAAAARLETIEWAGDLHAPPGDRATAADLRARTADAGLSVAAYGSYLRAGSTDPAEISATVGTATALGAPRIRIWAGTEASADATGSRRAAVAADTRRMCDEAADAGITVAFECHARTLTDDPASTLSLLADVARPNVGTYWQPPNGMPDAAALDTLDALLPHVAAVHAFSWWPGTHRRRLHERRHLWQAAAARLRTDVRSRDVLLEFVPDDEPTLVVPEAATLRRLLRP</sequence>
<comment type="caution">
    <text evidence="2">The sequence shown here is derived from an EMBL/GenBank/DDBJ whole genome shotgun (WGS) entry which is preliminary data.</text>
</comment>
<dbReference type="Gene3D" id="3.20.20.150">
    <property type="entry name" value="Divalent-metal-dependent TIM barrel enzymes"/>
    <property type="match status" value="1"/>
</dbReference>
<keyword evidence="2" id="KW-0413">Isomerase</keyword>
<dbReference type="InterPro" id="IPR036237">
    <property type="entry name" value="Xyl_isomerase-like_sf"/>
</dbReference>
<reference evidence="2" key="1">
    <citation type="journal article" date="2014" name="Int. J. Syst. Evol. Microbiol.">
        <title>Complete genome sequence of Corynebacterium casei LMG S-19264T (=DSM 44701T), isolated from a smear-ripened cheese.</title>
        <authorList>
            <consortium name="US DOE Joint Genome Institute (JGI-PGF)"/>
            <person name="Walter F."/>
            <person name="Albersmeier A."/>
            <person name="Kalinowski J."/>
            <person name="Ruckert C."/>
        </authorList>
    </citation>
    <scope>NUCLEOTIDE SEQUENCE</scope>
    <source>
        <strain evidence="2">JCM 19831</strain>
    </source>
</reference>
<proteinExistence type="predicted"/>
<dbReference type="InterPro" id="IPR013022">
    <property type="entry name" value="Xyl_isomerase-like_TIM-brl"/>
</dbReference>
<dbReference type="EMBL" id="BMPI01000001">
    <property type="protein sequence ID" value="GGM02890.1"/>
    <property type="molecule type" value="Genomic_DNA"/>
</dbReference>
<reference evidence="2" key="2">
    <citation type="submission" date="2020-09" db="EMBL/GenBank/DDBJ databases">
        <authorList>
            <person name="Sun Q."/>
            <person name="Ohkuma M."/>
        </authorList>
    </citation>
    <scope>NUCLEOTIDE SEQUENCE</scope>
    <source>
        <strain evidence="2">JCM 19831</strain>
    </source>
</reference>
<dbReference type="Proteomes" id="UP000642070">
    <property type="component" value="Unassembled WGS sequence"/>
</dbReference>
<gene>
    <name evidence="2" type="ORF">GCM10007977_000360</name>
</gene>
<dbReference type="GO" id="GO:0016853">
    <property type="term" value="F:isomerase activity"/>
    <property type="evidence" value="ECO:0007669"/>
    <property type="project" value="UniProtKB-KW"/>
</dbReference>
<name>A0A917WH43_9ACTN</name>
<dbReference type="PANTHER" id="PTHR12110">
    <property type="entry name" value="HYDROXYPYRUVATE ISOMERASE"/>
    <property type="match status" value="1"/>
</dbReference>
<accession>A0A917WH43</accession>
<evidence type="ECO:0000313" key="3">
    <source>
        <dbReference type="Proteomes" id="UP000642070"/>
    </source>
</evidence>
<dbReference type="InterPro" id="IPR050312">
    <property type="entry name" value="IolE/XylAMocC-like"/>
</dbReference>
<feature type="domain" description="Xylose isomerase-like TIM barrel" evidence="1">
    <location>
        <begin position="23"/>
        <end position="209"/>
    </location>
</feature>
<evidence type="ECO:0000313" key="2">
    <source>
        <dbReference type="EMBL" id="GGM02890.1"/>
    </source>
</evidence>
<dbReference type="Pfam" id="PF01261">
    <property type="entry name" value="AP_endonuc_2"/>
    <property type="match status" value="1"/>
</dbReference>
<keyword evidence="3" id="KW-1185">Reference proteome</keyword>
<protein>
    <submittedName>
        <fullName evidence="2">Sugar phosphate isomerase</fullName>
    </submittedName>
</protein>
<evidence type="ECO:0000259" key="1">
    <source>
        <dbReference type="Pfam" id="PF01261"/>
    </source>
</evidence>
<dbReference type="PANTHER" id="PTHR12110:SF41">
    <property type="entry name" value="INOSOSE DEHYDRATASE"/>
    <property type="match status" value="1"/>
</dbReference>